<reference evidence="5 6" key="2">
    <citation type="submission" date="2024-06" db="EMBL/GenBank/DDBJ databases">
        <title>Thioclava kandeliae sp. nov. from a rhizosphere soil sample of Kandelia candel in a mangrove.</title>
        <authorList>
            <person name="Mu T."/>
        </authorList>
    </citation>
    <scope>NUCLEOTIDE SEQUENCE [LARGE SCALE GENOMIC DNA]</scope>
    <source>
        <strain evidence="5 6">CPCC 100088</strain>
    </source>
</reference>
<dbReference type="PANTHER" id="PTHR43537:SF5">
    <property type="entry name" value="UXU OPERON TRANSCRIPTIONAL REGULATOR"/>
    <property type="match status" value="1"/>
</dbReference>
<accession>A0ABV1SJL3</accession>
<organism evidence="5 6">
    <name type="scientific">Thioclava kandeliae</name>
    <dbReference type="NCBI Taxonomy" id="3070818"/>
    <lineage>
        <taxon>Bacteria</taxon>
        <taxon>Pseudomonadati</taxon>
        <taxon>Pseudomonadota</taxon>
        <taxon>Alphaproteobacteria</taxon>
        <taxon>Rhodobacterales</taxon>
        <taxon>Paracoccaceae</taxon>
        <taxon>Thioclava</taxon>
    </lineage>
</organism>
<keyword evidence="2" id="KW-0238">DNA-binding</keyword>
<dbReference type="CDD" id="cd07377">
    <property type="entry name" value="WHTH_GntR"/>
    <property type="match status" value="1"/>
</dbReference>
<dbReference type="SMART" id="SM00895">
    <property type="entry name" value="FCD"/>
    <property type="match status" value="1"/>
</dbReference>
<dbReference type="InterPro" id="IPR011711">
    <property type="entry name" value="GntR_C"/>
</dbReference>
<keyword evidence="1" id="KW-0805">Transcription regulation</keyword>
<proteinExistence type="predicted"/>
<dbReference type="PRINTS" id="PR00035">
    <property type="entry name" value="HTHGNTR"/>
</dbReference>
<evidence type="ECO:0000259" key="4">
    <source>
        <dbReference type="PROSITE" id="PS50949"/>
    </source>
</evidence>
<protein>
    <submittedName>
        <fullName evidence="5">FadR/GntR family transcriptional regulator</fullName>
    </submittedName>
</protein>
<dbReference type="InterPro" id="IPR000524">
    <property type="entry name" value="Tscrpt_reg_HTH_GntR"/>
</dbReference>
<evidence type="ECO:0000313" key="5">
    <source>
        <dbReference type="EMBL" id="MER5173087.1"/>
    </source>
</evidence>
<gene>
    <name evidence="5" type="ORF">VSX56_15040</name>
</gene>
<dbReference type="InterPro" id="IPR036390">
    <property type="entry name" value="WH_DNA-bd_sf"/>
</dbReference>
<dbReference type="Pfam" id="PF00392">
    <property type="entry name" value="GntR"/>
    <property type="match status" value="1"/>
</dbReference>
<dbReference type="Pfam" id="PF07729">
    <property type="entry name" value="FCD"/>
    <property type="match status" value="1"/>
</dbReference>
<dbReference type="SUPFAM" id="SSF48008">
    <property type="entry name" value="GntR ligand-binding domain-like"/>
    <property type="match status" value="1"/>
</dbReference>
<comment type="caution">
    <text evidence="5">The sequence shown here is derived from an EMBL/GenBank/DDBJ whole genome shotgun (WGS) entry which is preliminary data.</text>
</comment>
<feature type="domain" description="HTH gntR-type" evidence="4">
    <location>
        <begin position="17"/>
        <end position="85"/>
    </location>
</feature>
<reference evidence="5 6" key="1">
    <citation type="submission" date="2024-01" db="EMBL/GenBank/DDBJ databases">
        <authorList>
            <person name="Deng Y."/>
            <person name="Su J."/>
        </authorList>
    </citation>
    <scope>NUCLEOTIDE SEQUENCE [LARGE SCALE GENOMIC DNA]</scope>
    <source>
        <strain evidence="5 6">CPCC 100088</strain>
    </source>
</reference>
<keyword evidence="6" id="KW-1185">Reference proteome</keyword>
<dbReference type="Proteomes" id="UP001438953">
    <property type="component" value="Unassembled WGS sequence"/>
</dbReference>
<evidence type="ECO:0000256" key="3">
    <source>
        <dbReference type="ARBA" id="ARBA00023163"/>
    </source>
</evidence>
<dbReference type="Gene3D" id="1.10.10.10">
    <property type="entry name" value="Winged helix-like DNA-binding domain superfamily/Winged helix DNA-binding domain"/>
    <property type="match status" value="1"/>
</dbReference>
<dbReference type="SMART" id="SM00345">
    <property type="entry name" value="HTH_GNTR"/>
    <property type="match status" value="1"/>
</dbReference>
<evidence type="ECO:0000313" key="6">
    <source>
        <dbReference type="Proteomes" id="UP001438953"/>
    </source>
</evidence>
<dbReference type="InterPro" id="IPR036388">
    <property type="entry name" value="WH-like_DNA-bd_sf"/>
</dbReference>
<keyword evidence="3" id="KW-0804">Transcription</keyword>
<dbReference type="Gene3D" id="1.20.120.530">
    <property type="entry name" value="GntR ligand-binding domain-like"/>
    <property type="match status" value="1"/>
</dbReference>
<name>A0ABV1SJL3_9RHOB</name>
<dbReference type="RefSeq" id="WP_350938322.1">
    <property type="nucleotide sequence ID" value="NZ_JAYWLC010000014.1"/>
</dbReference>
<evidence type="ECO:0000256" key="2">
    <source>
        <dbReference type="ARBA" id="ARBA00023125"/>
    </source>
</evidence>
<dbReference type="SUPFAM" id="SSF46785">
    <property type="entry name" value="Winged helix' DNA-binding domain"/>
    <property type="match status" value="1"/>
</dbReference>
<dbReference type="EMBL" id="JAYWLC010000014">
    <property type="protein sequence ID" value="MER5173087.1"/>
    <property type="molecule type" value="Genomic_DNA"/>
</dbReference>
<dbReference type="PROSITE" id="PS50949">
    <property type="entry name" value="HTH_GNTR"/>
    <property type="match status" value="1"/>
</dbReference>
<sequence length="245" mass="26791">MANTGPAGEKGPRARRGTLVARLAATLREEIEEGRVLPGDRLPSESALTEAHGVSRTVVREAIAALRSEGRVEARQGAGVFVLVPKPPVVMPFRNLDPQRVSSTIELLELRNAIESEAAALAAQRLVPHWEEALLEANAGFRDAVAQGLPTGEADYRLHLAIAQATGNPRFPEFLEFIGPGIIPRAALGAGEPQHEASAKEYLAQISDEHDNIIHAILDRDEERAREAMRVHLKGSYQRYRMVLR</sequence>
<dbReference type="PANTHER" id="PTHR43537">
    <property type="entry name" value="TRANSCRIPTIONAL REGULATOR, GNTR FAMILY"/>
    <property type="match status" value="1"/>
</dbReference>
<evidence type="ECO:0000256" key="1">
    <source>
        <dbReference type="ARBA" id="ARBA00023015"/>
    </source>
</evidence>
<dbReference type="InterPro" id="IPR008920">
    <property type="entry name" value="TF_FadR/GntR_C"/>
</dbReference>